<keyword evidence="1" id="KW-0328">Glycosyltransferase</keyword>
<evidence type="ECO:0000256" key="2">
    <source>
        <dbReference type="ARBA" id="ARBA00022679"/>
    </source>
</evidence>
<evidence type="ECO:0000313" key="4">
    <source>
        <dbReference type="Proteomes" id="UP000198901"/>
    </source>
</evidence>
<accession>A0A1G9YIK7</accession>
<dbReference type="OrthoDB" id="9768048at2"/>
<name>A0A1G9YIK7_9BACT</name>
<dbReference type="Gene3D" id="3.40.50.2000">
    <property type="entry name" value="Glycogen Phosphorylase B"/>
    <property type="match status" value="2"/>
</dbReference>
<organism evidence="3 4">
    <name type="scientific">Siphonobacter aquaeclarae</name>
    <dbReference type="NCBI Taxonomy" id="563176"/>
    <lineage>
        <taxon>Bacteria</taxon>
        <taxon>Pseudomonadati</taxon>
        <taxon>Bacteroidota</taxon>
        <taxon>Cytophagia</taxon>
        <taxon>Cytophagales</taxon>
        <taxon>Cytophagaceae</taxon>
        <taxon>Siphonobacter</taxon>
    </lineage>
</organism>
<reference evidence="3 4" key="1">
    <citation type="submission" date="2016-10" db="EMBL/GenBank/DDBJ databases">
        <authorList>
            <person name="de Groot N.N."/>
        </authorList>
    </citation>
    <scope>NUCLEOTIDE SEQUENCE [LARGE SCALE GENOMIC DNA]</scope>
    <source>
        <strain evidence="3 4">DSM 21668</strain>
    </source>
</reference>
<dbReference type="PANTHER" id="PTHR30160">
    <property type="entry name" value="TETRAACYLDISACCHARIDE 4'-KINASE-RELATED"/>
    <property type="match status" value="1"/>
</dbReference>
<dbReference type="GO" id="GO:0005829">
    <property type="term" value="C:cytosol"/>
    <property type="evidence" value="ECO:0007669"/>
    <property type="project" value="TreeGrafter"/>
</dbReference>
<sequence length="349" mass="38332">MKRLLVFRFSAMGDVALLAPAVRAIAAAYPDRELTVVTRARFGAFFEGIPGVRVAAADLDGIHKGIPGLYRLFRELLREGPVEYVIDTHQNLRTSILKLFFRLAGVPSVTLDKGRDEKKALTRKENKVFRQLPHSVERYLATFARAGFSAKPGNAPYFPSFSPGSTDAFLARNGLSTKTKKWVGIAPFAQHEAKMWPLDRFPETMRQLQKRHDVHFFLFGGGKAEIEQLEQLRAQVPDTTVVAGQLSLADELAFLPRLDLMICMDSGNMHLAALSGVSVLSIWGGTHPFAGFGPWGQTGPHILQIPAEELTCRPCSVFGNKPCWRGDLACMTGISASQVAARAAELLTA</sequence>
<dbReference type="Pfam" id="PF01075">
    <property type="entry name" value="Glyco_transf_9"/>
    <property type="match status" value="1"/>
</dbReference>
<proteinExistence type="predicted"/>
<dbReference type="STRING" id="563176.SAMN04488090_4958"/>
<dbReference type="CDD" id="cd03789">
    <property type="entry name" value="GT9_LPS_heptosyltransferase"/>
    <property type="match status" value="1"/>
</dbReference>
<dbReference type="PANTHER" id="PTHR30160:SF22">
    <property type="entry name" value="LIPOPOLYSACCHARIDE CORE BIOSYNTHESIS PROTEIN"/>
    <property type="match status" value="1"/>
</dbReference>
<gene>
    <name evidence="3" type="ORF">SAMN04488090_4958</name>
</gene>
<dbReference type="InterPro" id="IPR051199">
    <property type="entry name" value="LPS_LOS_Heptosyltrfase"/>
</dbReference>
<dbReference type="SUPFAM" id="SSF53756">
    <property type="entry name" value="UDP-Glycosyltransferase/glycogen phosphorylase"/>
    <property type="match status" value="1"/>
</dbReference>
<dbReference type="GO" id="GO:0009244">
    <property type="term" value="P:lipopolysaccharide core region biosynthetic process"/>
    <property type="evidence" value="ECO:0007669"/>
    <property type="project" value="TreeGrafter"/>
</dbReference>
<evidence type="ECO:0000256" key="1">
    <source>
        <dbReference type="ARBA" id="ARBA00022676"/>
    </source>
</evidence>
<dbReference type="AlphaFoldDB" id="A0A1G9YIK7"/>
<dbReference type="RefSeq" id="WP_093209154.1">
    <property type="nucleotide sequence ID" value="NZ_FNGS01000013.1"/>
</dbReference>
<protein>
    <submittedName>
        <fullName evidence="3">ADP-heptose:LPS heptosyltransferase</fullName>
    </submittedName>
</protein>
<dbReference type="Proteomes" id="UP000198901">
    <property type="component" value="Unassembled WGS sequence"/>
</dbReference>
<keyword evidence="2 3" id="KW-0808">Transferase</keyword>
<dbReference type="GO" id="GO:0008713">
    <property type="term" value="F:ADP-heptose-lipopolysaccharide heptosyltransferase activity"/>
    <property type="evidence" value="ECO:0007669"/>
    <property type="project" value="TreeGrafter"/>
</dbReference>
<evidence type="ECO:0000313" key="3">
    <source>
        <dbReference type="EMBL" id="SDN09019.1"/>
    </source>
</evidence>
<keyword evidence="4" id="KW-1185">Reference proteome</keyword>
<dbReference type="EMBL" id="FNGS01000013">
    <property type="protein sequence ID" value="SDN09019.1"/>
    <property type="molecule type" value="Genomic_DNA"/>
</dbReference>
<dbReference type="InterPro" id="IPR002201">
    <property type="entry name" value="Glyco_trans_9"/>
</dbReference>